<evidence type="ECO:0000313" key="2">
    <source>
        <dbReference type="EMBL" id="KAI5327070.1"/>
    </source>
</evidence>
<dbReference type="EMBL" id="JAJFAZ020000005">
    <property type="protein sequence ID" value="KAI5327070.1"/>
    <property type="molecule type" value="Genomic_DNA"/>
</dbReference>
<evidence type="ECO:0000313" key="3">
    <source>
        <dbReference type="Proteomes" id="UP001054821"/>
    </source>
</evidence>
<gene>
    <name evidence="2" type="ORF">L3X38_026466</name>
</gene>
<sequence>MRPTHDYSLPITDKLDGANFASWSGSAQLTVTGSGTVGYIDGKKTAPRADGDAYSMWEEENRMLLICGFESEISDQLPACAIPIFYSLLS</sequence>
<feature type="domain" description="Retrotransposon Copia-like N-terminal" evidence="1">
    <location>
        <begin position="11"/>
        <end position="47"/>
    </location>
</feature>
<protein>
    <recommendedName>
        <fullName evidence="1">Retrotransposon Copia-like N-terminal domain-containing protein</fullName>
    </recommendedName>
</protein>
<evidence type="ECO:0000259" key="1">
    <source>
        <dbReference type="Pfam" id="PF14244"/>
    </source>
</evidence>
<organism evidence="2 3">
    <name type="scientific">Prunus dulcis</name>
    <name type="common">Almond</name>
    <name type="synonym">Amygdalus dulcis</name>
    <dbReference type="NCBI Taxonomy" id="3755"/>
    <lineage>
        <taxon>Eukaryota</taxon>
        <taxon>Viridiplantae</taxon>
        <taxon>Streptophyta</taxon>
        <taxon>Embryophyta</taxon>
        <taxon>Tracheophyta</taxon>
        <taxon>Spermatophyta</taxon>
        <taxon>Magnoliopsida</taxon>
        <taxon>eudicotyledons</taxon>
        <taxon>Gunneridae</taxon>
        <taxon>Pentapetalae</taxon>
        <taxon>rosids</taxon>
        <taxon>fabids</taxon>
        <taxon>Rosales</taxon>
        <taxon>Rosaceae</taxon>
        <taxon>Amygdaloideae</taxon>
        <taxon>Amygdaleae</taxon>
        <taxon>Prunus</taxon>
    </lineage>
</organism>
<proteinExistence type="predicted"/>
<dbReference type="Proteomes" id="UP001054821">
    <property type="component" value="Chromosome 5"/>
</dbReference>
<accession>A0AAD4YZG7</accession>
<dbReference type="InterPro" id="IPR029472">
    <property type="entry name" value="Copia-like_N"/>
</dbReference>
<dbReference type="Pfam" id="PF14244">
    <property type="entry name" value="Retrotran_gag_3"/>
    <property type="match status" value="1"/>
</dbReference>
<keyword evidence="3" id="KW-1185">Reference proteome</keyword>
<dbReference type="AlphaFoldDB" id="A0AAD4YZG7"/>
<comment type="caution">
    <text evidence="2">The sequence shown here is derived from an EMBL/GenBank/DDBJ whole genome shotgun (WGS) entry which is preliminary data.</text>
</comment>
<name>A0AAD4YZG7_PRUDU</name>
<reference evidence="2 3" key="1">
    <citation type="journal article" date="2022" name="G3 (Bethesda)">
        <title>Whole-genome sequence and methylome profiling of the almond [Prunus dulcis (Mill.) D.A. Webb] cultivar 'Nonpareil'.</title>
        <authorList>
            <person name="D'Amico-Willman K.M."/>
            <person name="Ouma W.Z."/>
            <person name="Meulia T."/>
            <person name="Sideli G.M."/>
            <person name="Gradziel T.M."/>
            <person name="Fresnedo-Ramirez J."/>
        </authorList>
    </citation>
    <scope>NUCLEOTIDE SEQUENCE [LARGE SCALE GENOMIC DNA]</scope>
    <source>
        <strain evidence="2">Clone GOH B32 T37-40</strain>
    </source>
</reference>